<dbReference type="InterPro" id="IPR011050">
    <property type="entry name" value="Pectin_lyase_fold/virulence"/>
</dbReference>
<dbReference type="SMART" id="SM00656">
    <property type="entry name" value="Amb_all"/>
    <property type="match status" value="1"/>
</dbReference>
<keyword evidence="2" id="KW-0964">Secreted</keyword>
<feature type="signal peptide" evidence="3">
    <location>
        <begin position="1"/>
        <end position="26"/>
    </location>
</feature>
<keyword evidence="2" id="KW-0624">Polysaccharide degradation</keyword>
<evidence type="ECO:0000256" key="3">
    <source>
        <dbReference type="SAM" id="SignalP"/>
    </source>
</evidence>
<organism evidence="5 6">
    <name type="scientific">Pedobacter cryoconitis</name>
    <dbReference type="NCBI Taxonomy" id="188932"/>
    <lineage>
        <taxon>Bacteria</taxon>
        <taxon>Pseudomonadati</taxon>
        <taxon>Bacteroidota</taxon>
        <taxon>Sphingobacteriia</taxon>
        <taxon>Sphingobacteriales</taxon>
        <taxon>Sphingobacteriaceae</taxon>
        <taxon>Pedobacter</taxon>
    </lineage>
</organism>
<dbReference type="GO" id="GO:0030570">
    <property type="term" value="F:pectate lyase activity"/>
    <property type="evidence" value="ECO:0007669"/>
    <property type="project" value="InterPro"/>
</dbReference>
<dbReference type="AlphaFoldDB" id="A0A327T5K1"/>
<proteinExistence type="inferred from homology"/>
<comment type="subcellular location">
    <subcellularLocation>
        <location evidence="2">Secreted</location>
    </subcellularLocation>
</comment>
<dbReference type="EMBL" id="QLLR01000005">
    <property type="protein sequence ID" value="RAJ33047.1"/>
    <property type="molecule type" value="Genomic_DNA"/>
</dbReference>
<evidence type="ECO:0000313" key="5">
    <source>
        <dbReference type="EMBL" id="RAJ33047.1"/>
    </source>
</evidence>
<comment type="caution">
    <text evidence="5">The sequence shown here is derived from an EMBL/GenBank/DDBJ whole genome shotgun (WGS) entry which is preliminary data.</text>
</comment>
<dbReference type="Proteomes" id="UP000249754">
    <property type="component" value="Unassembled WGS sequence"/>
</dbReference>
<feature type="chain" id="PRO_5016234745" evidence="3">
    <location>
        <begin position="27"/>
        <end position="371"/>
    </location>
</feature>
<accession>A0A327T5K1</accession>
<keyword evidence="1 2" id="KW-0456">Lyase</keyword>
<reference evidence="5 6" key="1">
    <citation type="submission" date="2018-06" db="EMBL/GenBank/DDBJ databases">
        <title>Genomic Encyclopedia of Archaeal and Bacterial Type Strains, Phase II (KMG-II): from individual species to whole genera.</title>
        <authorList>
            <person name="Goeker M."/>
        </authorList>
    </citation>
    <scope>NUCLEOTIDE SEQUENCE [LARGE SCALE GENOMIC DNA]</scope>
    <source>
        <strain evidence="5 6">DSM 14825</strain>
    </source>
</reference>
<dbReference type="SUPFAM" id="SSF51126">
    <property type="entry name" value="Pectin lyase-like"/>
    <property type="match status" value="1"/>
</dbReference>
<dbReference type="STRING" id="188932.AY601_1585"/>
<dbReference type="Pfam" id="PF00544">
    <property type="entry name" value="Pectate_lyase_4"/>
    <property type="match status" value="1"/>
</dbReference>
<protein>
    <submittedName>
        <fullName evidence="5">Pectate lyase</fullName>
    </submittedName>
</protein>
<dbReference type="PROSITE" id="PS51257">
    <property type="entry name" value="PROKAR_LIPOPROTEIN"/>
    <property type="match status" value="1"/>
</dbReference>
<dbReference type="InterPro" id="IPR002022">
    <property type="entry name" value="Pec_lyase"/>
</dbReference>
<dbReference type="PANTHER" id="PTHR31683">
    <property type="entry name" value="PECTATE LYASE 18-RELATED"/>
    <property type="match status" value="1"/>
</dbReference>
<sequence>MKNMKTRVNYLTSSAMALCIAFISFGCQKSKDPGASTENAGAKMSAVTEAACTVQGWASQNGGTTGGGTATPIVVTNYTALKAAIQNVNVKVVQVNGTITIPSGGRLSFQDQTGKTIFGSAGAKLVSADQTKANSGIINVKRCTNIIIRNLIFEGPGAYDVDGWDNAVIDASTNVWVDHCEFRDGVDGNFDIKNISDYITVSNCKFAYLKPPRAGGSGGSDDHRFSGLIGSSDSATADRNRLRVTFVRCWWAEGCVARMPRVRFGKVHLVNNYFNSTVSKSCIQAGFEANILAEANVFENVKNPVDLMDNNATAVQLKDNTFTNVSGNIAGNGSTAFTPSYNITILNSSGVKAVVTSTGGAGATLTGNGCS</sequence>
<dbReference type="Gene3D" id="2.160.20.10">
    <property type="entry name" value="Single-stranded right-handed beta-helix, Pectin lyase-like"/>
    <property type="match status" value="1"/>
</dbReference>
<evidence type="ECO:0000259" key="4">
    <source>
        <dbReference type="SMART" id="SM00656"/>
    </source>
</evidence>
<gene>
    <name evidence="5" type="ORF">LY11_01737</name>
</gene>
<keyword evidence="2" id="KW-0119">Carbohydrate metabolism</keyword>
<keyword evidence="3" id="KW-0732">Signal</keyword>
<feature type="domain" description="Pectate lyase" evidence="4">
    <location>
        <begin position="69"/>
        <end position="304"/>
    </location>
</feature>
<evidence type="ECO:0000256" key="1">
    <source>
        <dbReference type="ARBA" id="ARBA00023239"/>
    </source>
</evidence>
<name>A0A327T5K1_9SPHI</name>
<dbReference type="GO" id="GO:0000272">
    <property type="term" value="P:polysaccharide catabolic process"/>
    <property type="evidence" value="ECO:0007669"/>
    <property type="project" value="UniProtKB-KW"/>
</dbReference>
<dbReference type="GO" id="GO:0005576">
    <property type="term" value="C:extracellular region"/>
    <property type="evidence" value="ECO:0007669"/>
    <property type="project" value="UniProtKB-SubCell"/>
</dbReference>
<dbReference type="PANTHER" id="PTHR31683:SF18">
    <property type="entry name" value="PECTATE LYASE 21-RELATED"/>
    <property type="match status" value="1"/>
</dbReference>
<comment type="similarity">
    <text evidence="2">Belongs to the polysaccharide lyase 1 family.</text>
</comment>
<evidence type="ECO:0000256" key="2">
    <source>
        <dbReference type="RuleBase" id="RU361173"/>
    </source>
</evidence>
<dbReference type="InterPro" id="IPR012334">
    <property type="entry name" value="Pectin_lyas_fold"/>
</dbReference>
<evidence type="ECO:0000313" key="6">
    <source>
        <dbReference type="Proteomes" id="UP000249754"/>
    </source>
</evidence>
<dbReference type="InterPro" id="IPR045032">
    <property type="entry name" value="PEL"/>
</dbReference>